<dbReference type="SUPFAM" id="SSF110849">
    <property type="entry name" value="ParB/Sulfiredoxin"/>
    <property type="match status" value="1"/>
</dbReference>
<evidence type="ECO:0000313" key="3">
    <source>
        <dbReference type="EMBL" id="KAJ01796.1"/>
    </source>
</evidence>
<dbReference type="eggNOG" id="COG1475">
    <property type="taxonomic scope" value="Bacteria"/>
</dbReference>
<dbReference type="Proteomes" id="UP000027337">
    <property type="component" value="Unassembled WGS sequence"/>
</dbReference>
<sequence>MVKRKRLETPSVDDLSRIEEEFRRETSPRRGGLAAPIAQVAADSADAMVEGAQTRDHEDAKAMRAAREQGLVIMQLPLARIQADAMIRDRTVLNAEEMSELQTSISLNGLRLPIEVFALPNPDPDGPQYGILSGFRRFKAMQHLFELTGEEKYSTIKAVLRDPDQMGGAFAAMIEENEIRASLSHFERGRIVVIAVQQGSFVNVEAAVDALFPSASKAKRSKIRSFALIFEELGDMFKFPEMLREKEGLKLAQALRQGGGERLREVLATDQGSTPQREAELLGLALAEFDGAPKDKSRGGRPAIKTPKPGWQDNETLHLSSGITLRREEDSQGYVIRLQGRGLSSDIMDSVMSELQHLLEKP</sequence>
<dbReference type="AlphaFoldDB" id="A0A061SJB5"/>
<dbReference type="InterPro" id="IPR036086">
    <property type="entry name" value="ParB/Sulfiredoxin_sf"/>
</dbReference>
<dbReference type="RefSeq" id="WP_037910939.1">
    <property type="nucleotide sequence ID" value="NZ_JEMU01000019.1"/>
</dbReference>
<dbReference type="SMART" id="SM00470">
    <property type="entry name" value="ParB"/>
    <property type="match status" value="1"/>
</dbReference>
<keyword evidence="4" id="KW-1185">Reference proteome</keyword>
<dbReference type="Pfam" id="PF02195">
    <property type="entry name" value="ParB_N"/>
    <property type="match status" value="1"/>
</dbReference>
<gene>
    <name evidence="3" type="ORF">PM02_17425</name>
</gene>
<dbReference type="InterPro" id="IPR003115">
    <property type="entry name" value="ParB_N"/>
</dbReference>
<organism evidence="3 4">
    <name type="scientific">Sulfitobacter mediterraneus</name>
    <dbReference type="NCBI Taxonomy" id="83219"/>
    <lineage>
        <taxon>Bacteria</taxon>
        <taxon>Pseudomonadati</taxon>
        <taxon>Pseudomonadota</taxon>
        <taxon>Alphaproteobacteria</taxon>
        <taxon>Rhodobacterales</taxon>
        <taxon>Roseobacteraceae</taxon>
        <taxon>Sulfitobacter</taxon>
    </lineage>
</organism>
<name>A0A061SJB5_9RHOB</name>
<evidence type="ECO:0000313" key="4">
    <source>
        <dbReference type="Proteomes" id="UP000027337"/>
    </source>
</evidence>
<dbReference type="STRING" id="83219.PM02_17425"/>
<dbReference type="GO" id="GO:0007059">
    <property type="term" value="P:chromosome segregation"/>
    <property type="evidence" value="ECO:0007669"/>
    <property type="project" value="TreeGrafter"/>
</dbReference>
<evidence type="ECO:0000256" key="1">
    <source>
        <dbReference type="SAM" id="MobiDB-lite"/>
    </source>
</evidence>
<evidence type="ECO:0000259" key="2">
    <source>
        <dbReference type="SMART" id="SM00470"/>
    </source>
</evidence>
<reference evidence="3 4" key="1">
    <citation type="journal article" date="2014" name="Genome Announc.">
        <title>Draft Genome Sequences of Two Isolates of the Roseobacter Group, Sulfitobacter sp. Strains 3SOLIMAR09 and 1FIGIMAR09, from Harbors of Mallorca Island (Mediterranean Sea).</title>
        <authorList>
            <person name="Mas-Llado M."/>
            <person name="Pina-Villalonga J.M."/>
            <person name="Brunet-Galmes I."/>
            <person name="Nogales B."/>
            <person name="Bosch R."/>
        </authorList>
    </citation>
    <scope>NUCLEOTIDE SEQUENCE [LARGE SCALE GENOMIC DNA]</scope>
    <source>
        <strain evidence="3 4">1FIGIMAR09</strain>
    </source>
</reference>
<feature type="region of interest" description="Disordered" evidence="1">
    <location>
        <begin position="291"/>
        <end position="315"/>
    </location>
</feature>
<comment type="caution">
    <text evidence="3">The sequence shown here is derived from an EMBL/GenBank/DDBJ whole genome shotgun (WGS) entry which is preliminary data.</text>
</comment>
<dbReference type="InterPro" id="IPR050336">
    <property type="entry name" value="Chromosome_partition/occlusion"/>
</dbReference>
<dbReference type="GO" id="GO:0005694">
    <property type="term" value="C:chromosome"/>
    <property type="evidence" value="ECO:0007669"/>
    <property type="project" value="TreeGrafter"/>
</dbReference>
<proteinExistence type="predicted"/>
<dbReference type="EMBL" id="JEMU01000019">
    <property type="protein sequence ID" value="KAJ01796.1"/>
    <property type="molecule type" value="Genomic_DNA"/>
</dbReference>
<protein>
    <submittedName>
        <fullName evidence="3">Chromosome partitioning protein ParB</fullName>
    </submittedName>
</protein>
<dbReference type="PANTHER" id="PTHR33375:SF1">
    <property type="entry name" value="CHROMOSOME-PARTITIONING PROTEIN PARB-RELATED"/>
    <property type="match status" value="1"/>
</dbReference>
<feature type="domain" description="ParB-like N-terminal" evidence="2">
    <location>
        <begin position="74"/>
        <end position="178"/>
    </location>
</feature>
<dbReference type="PANTHER" id="PTHR33375">
    <property type="entry name" value="CHROMOSOME-PARTITIONING PROTEIN PARB-RELATED"/>
    <property type="match status" value="1"/>
</dbReference>
<accession>A0A061SJB5</accession>
<dbReference type="Gene3D" id="3.90.1530.30">
    <property type="match status" value="1"/>
</dbReference>